<proteinExistence type="predicted"/>
<feature type="compositionally biased region" description="Gly residues" evidence="1">
    <location>
        <begin position="85"/>
        <end position="102"/>
    </location>
</feature>
<feature type="region of interest" description="Disordered" evidence="1">
    <location>
        <begin position="28"/>
        <end position="55"/>
    </location>
</feature>
<feature type="compositionally biased region" description="Basic and acidic residues" evidence="1">
    <location>
        <begin position="178"/>
        <end position="194"/>
    </location>
</feature>
<dbReference type="Proteomes" id="UP001044222">
    <property type="component" value="Chromosome 7"/>
</dbReference>
<reference evidence="2" key="1">
    <citation type="submission" date="2021-01" db="EMBL/GenBank/DDBJ databases">
        <title>A chromosome-scale assembly of European eel, Anguilla anguilla.</title>
        <authorList>
            <person name="Henkel C."/>
            <person name="Jong-Raadsen S.A."/>
            <person name="Dufour S."/>
            <person name="Weltzien F.-A."/>
            <person name="Palstra A.P."/>
            <person name="Pelster B."/>
            <person name="Spaink H.P."/>
            <person name="Van Den Thillart G.E."/>
            <person name="Jansen H."/>
            <person name="Zahm M."/>
            <person name="Klopp C."/>
            <person name="Cedric C."/>
            <person name="Louis A."/>
            <person name="Berthelot C."/>
            <person name="Parey E."/>
            <person name="Roest Crollius H."/>
            <person name="Montfort J."/>
            <person name="Robinson-Rechavi M."/>
            <person name="Bucao C."/>
            <person name="Bouchez O."/>
            <person name="Gislard M."/>
            <person name="Lluch J."/>
            <person name="Milhes M."/>
            <person name="Lampietro C."/>
            <person name="Lopez Roques C."/>
            <person name="Donnadieu C."/>
            <person name="Braasch I."/>
            <person name="Desvignes T."/>
            <person name="Postlethwait J."/>
            <person name="Bobe J."/>
            <person name="Guiguen Y."/>
            <person name="Dirks R."/>
        </authorList>
    </citation>
    <scope>NUCLEOTIDE SEQUENCE</scope>
    <source>
        <strain evidence="2">Tag_6206</strain>
        <tissue evidence="2">Liver</tissue>
    </source>
</reference>
<accession>A0A9D3RVT3</accession>
<dbReference type="EMBL" id="JAFIRN010000007">
    <property type="protein sequence ID" value="KAG5844905.1"/>
    <property type="molecule type" value="Genomic_DNA"/>
</dbReference>
<keyword evidence="3" id="KW-1185">Reference proteome</keyword>
<feature type="compositionally biased region" description="Basic and acidic residues" evidence="1">
    <location>
        <begin position="227"/>
        <end position="243"/>
    </location>
</feature>
<evidence type="ECO:0000256" key="1">
    <source>
        <dbReference type="SAM" id="MobiDB-lite"/>
    </source>
</evidence>
<comment type="caution">
    <text evidence="2">The sequence shown here is derived from an EMBL/GenBank/DDBJ whole genome shotgun (WGS) entry which is preliminary data.</text>
</comment>
<organism evidence="2 3">
    <name type="scientific">Anguilla anguilla</name>
    <name type="common">European freshwater eel</name>
    <name type="synonym">Muraena anguilla</name>
    <dbReference type="NCBI Taxonomy" id="7936"/>
    <lineage>
        <taxon>Eukaryota</taxon>
        <taxon>Metazoa</taxon>
        <taxon>Chordata</taxon>
        <taxon>Craniata</taxon>
        <taxon>Vertebrata</taxon>
        <taxon>Euteleostomi</taxon>
        <taxon>Actinopterygii</taxon>
        <taxon>Neopterygii</taxon>
        <taxon>Teleostei</taxon>
        <taxon>Anguilliformes</taxon>
        <taxon>Anguillidae</taxon>
        <taxon>Anguilla</taxon>
    </lineage>
</organism>
<sequence>MGTIPKPKRTVTIQMGPHIAVVDSFGNKEPTASWEKEPNLKLNSTSTPPKEHRQDNVCMDMSMANRIHHSRQPSRADMSASASVGHGGSGDSEGLIGRGLGAGDLRESPRKGCQASAGEESPIPPKDDLRACGGVSKALGFEERPVDPTAGRLRSHTPEGFQKREVTSASTQAARETSGPERASEARVAKRDHAGSAGIPGIPADEDVPVKSDGSVHTALPAQTAKPEVHQENSEHQGSERGETSPLSLREGLSGGQVTRATLHSTELTDTEGNPQEELGAQNGSGSSSHPHSSGLLLGTLLEGRGADPTVHRRQRELHRAQRGGPSGATWRDAEVQAVPEVCSRSAGTSPSRFPLATPPDSAVRRQEGALVPRGPAQCMLGHNPRLTRPRDDASPKEGGVFSDACVQTAVSVSSRARAGPSPPPAARSRRAAGRGAFWVKALEPAAILALQGIRTWSWEQGPKSQGCIWAMSRKGLYSRFIRSALRRVASQTTLPAASVSRSHR</sequence>
<gene>
    <name evidence="2" type="ORF">ANANG_G00133120</name>
</gene>
<feature type="region of interest" description="Disordered" evidence="1">
    <location>
        <begin position="344"/>
        <end position="363"/>
    </location>
</feature>
<feature type="compositionally biased region" description="Low complexity" evidence="1">
    <location>
        <begin position="284"/>
        <end position="304"/>
    </location>
</feature>
<evidence type="ECO:0000313" key="2">
    <source>
        <dbReference type="EMBL" id="KAG5844905.1"/>
    </source>
</evidence>
<name>A0A9D3RVT3_ANGAN</name>
<evidence type="ECO:0000313" key="3">
    <source>
        <dbReference type="Proteomes" id="UP001044222"/>
    </source>
</evidence>
<feature type="compositionally biased region" description="Polar residues" evidence="1">
    <location>
        <begin position="256"/>
        <end position="274"/>
    </location>
</feature>
<feature type="region of interest" description="Disordered" evidence="1">
    <location>
        <begin position="68"/>
        <end position="332"/>
    </location>
</feature>
<dbReference type="AlphaFoldDB" id="A0A9D3RVT3"/>
<protein>
    <submittedName>
        <fullName evidence="2">Uncharacterized protein</fullName>
    </submittedName>
</protein>